<keyword evidence="3" id="KW-1185">Reference proteome</keyword>
<feature type="region of interest" description="Disordered" evidence="1">
    <location>
        <begin position="156"/>
        <end position="179"/>
    </location>
</feature>
<evidence type="ECO:0000313" key="2">
    <source>
        <dbReference type="EMBL" id="RYR40840.1"/>
    </source>
</evidence>
<sequence length="179" mass="19122">MQGVKRVEKLLYRIPISILRDDVKYNSFVIGSDKDLEVLFQCRRQFSEVRTPELLAKLVDVVSSSGSSNRNPQAPVTAACSSSWPDGASSSVLVIAPEAMYVASTSFAADLNHNGNRVEGIIDTTPVSLQSRALDGIDDILPDVDEDEDVESDIIVDDNGDDIAGSNPFGGGTASSSET</sequence>
<dbReference type="AlphaFoldDB" id="A0A445BQ75"/>
<protein>
    <submittedName>
        <fullName evidence="2">Uncharacterized protein</fullName>
    </submittedName>
</protein>
<dbReference type="EMBL" id="SDMP01000009">
    <property type="protein sequence ID" value="RYR40840.1"/>
    <property type="molecule type" value="Genomic_DNA"/>
</dbReference>
<dbReference type="Proteomes" id="UP000289738">
    <property type="component" value="Chromosome A09"/>
</dbReference>
<evidence type="ECO:0000256" key="1">
    <source>
        <dbReference type="SAM" id="MobiDB-lite"/>
    </source>
</evidence>
<proteinExistence type="predicted"/>
<reference evidence="2 3" key="1">
    <citation type="submission" date="2019-01" db="EMBL/GenBank/DDBJ databases">
        <title>Sequencing of cultivated peanut Arachis hypogaea provides insights into genome evolution and oil improvement.</title>
        <authorList>
            <person name="Chen X."/>
        </authorList>
    </citation>
    <scope>NUCLEOTIDE SEQUENCE [LARGE SCALE GENOMIC DNA]</scope>
    <source>
        <strain evidence="3">cv. Fuhuasheng</strain>
        <tissue evidence="2">Leaves</tissue>
    </source>
</reference>
<comment type="caution">
    <text evidence="2">The sequence shown here is derived from an EMBL/GenBank/DDBJ whole genome shotgun (WGS) entry which is preliminary data.</text>
</comment>
<evidence type="ECO:0000313" key="3">
    <source>
        <dbReference type="Proteomes" id="UP000289738"/>
    </source>
</evidence>
<gene>
    <name evidence="2" type="ORF">Ahy_A09g046588</name>
</gene>
<accession>A0A445BQ75</accession>
<organism evidence="2 3">
    <name type="scientific">Arachis hypogaea</name>
    <name type="common">Peanut</name>
    <dbReference type="NCBI Taxonomy" id="3818"/>
    <lineage>
        <taxon>Eukaryota</taxon>
        <taxon>Viridiplantae</taxon>
        <taxon>Streptophyta</taxon>
        <taxon>Embryophyta</taxon>
        <taxon>Tracheophyta</taxon>
        <taxon>Spermatophyta</taxon>
        <taxon>Magnoliopsida</taxon>
        <taxon>eudicotyledons</taxon>
        <taxon>Gunneridae</taxon>
        <taxon>Pentapetalae</taxon>
        <taxon>rosids</taxon>
        <taxon>fabids</taxon>
        <taxon>Fabales</taxon>
        <taxon>Fabaceae</taxon>
        <taxon>Papilionoideae</taxon>
        <taxon>50 kb inversion clade</taxon>
        <taxon>dalbergioids sensu lato</taxon>
        <taxon>Dalbergieae</taxon>
        <taxon>Pterocarpus clade</taxon>
        <taxon>Arachis</taxon>
    </lineage>
</organism>
<name>A0A445BQ75_ARAHY</name>